<keyword evidence="1" id="KW-0472">Membrane</keyword>
<dbReference type="KEGG" id="amr:AM1_3130"/>
<evidence type="ECO:0000256" key="1">
    <source>
        <dbReference type="SAM" id="Phobius"/>
    </source>
</evidence>
<reference evidence="2 3" key="1">
    <citation type="journal article" date="2008" name="Proc. Natl. Acad. Sci. U.S.A.">
        <title>Niche adaptation and genome expansion in the chlorophyll d-producing cyanobacterium Acaryochloris marina.</title>
        <authorList>
            <person name="Swingley W.D."/>
            <person name="Chen M."/>
            <person name="Cheung P.C."/>
            <person name="Conrad A.L."/>
            <person name="Dejesa L.C."/>
            <person name="Hao J."/>
            <person name="Honchak B.M."/>
            <person name="Karbach L.E."/>
            <person name="Kurdoglu A."/>
            <person name="Lahiri S."/>
            <person name="Mastrian S.D."/>
            <person name="Miyashita H."/>
            <person name="Page L."/>
            <person name="Ramakrishna P."/>
            <person name="Satoh S."/>
            <person name="Sattley W.M."/>
            <person name="Shimada Y."/>
            <person name="Taylor H.L."/>
            <person name="Tomo T."/>
            <person name="Tsuchiya T."/>
            <person name="Wang Z.T."/>
            <person name="Raymond J."/>
            <person name="Mimuro M."/>
            <person name="Blankenship R.E."/>
            <person name="Touchman J.W."/>
        </authorList>
    </citation>
    <scope>NUCLEOTIDE SEQUENCE [LARGE SCALE GENOMIC DNA]</scope>
    <source>
        <strain evidence="3">MBIC 11017</strain>
    </source>
</reference>
<feature type="transmembrane region" description="Helical" evidence="1">
    <location>
        <begin position="12"/>
        <end position="34"/>
    </location>
</feature>
<feature type="transmembrane region" description="Helical" evidence="1">
    <location>
        <begin position="74"/>
        <end position="92"/>
    </location>
</feature>
<name>B0CEM1_ACAM1</name>
<feature type="transmembrane region" description="Helical" evidence="1">
    <location>
        <begin position="104"/>
        <end position="121"/>
    </location>
</feature>
<dbReference type="RefSeq" id="WP_012163554.1">
    <property type="nucleotide sequence ID" value="NC_009925.1"/>
</dbReference>
<feature type="transmembrane region" description="Helical" evidence="1">
    <location>
        <begin position="40"/>
        <end position="62"/>
    </location>
</feature>
<keyword evidence="1" id="KW-1133">Transmembrane helix</keyword>
<dbReference type="OrthoDB" id="571893at2"/>
<evidence type="ECO:0000313" key="2">
    <source>
        <dbReference type="EMBL" id="ABW28126.1"/>
    </source>
</evidence>
<dbReference type="Proteomes" id="UP000000268">
    <property type="component" value="Chromosome"/>
</dbReference>
<proteinExistence type="predicted"/>
<dbReference type="eggNOG" id="ENOG5030PBA">
    <property type="taxonomic scope" value="Bacteria"/>
</dbReference>
<keyword evidence="1" id="KW-0812">Transmembrane</keyword>
<dbReference type="AlphaFoldDB" id="B0CEM1"/>
<feature type="transmembrane region" description="Helical" evidence="1">
    <location>
        <begin position="128"/>
        <end position="151"/>
    </location>
</feature>
<keyword evidence="3" id="KW-1185">Reference proteome</keyword>
<dbReference type="HOGENOM" id="CLU_1381495_0_0_3"/>
<gene>
    <name evidence="2" type="ordered locus">AM1_3130</name>
</gene>
<organism evidence="2 3">
    <name type="scientific">Acaryochloris marina (strain MBIC 11017)</name>
    <dbReference type="NCBI Taxonomy" id="329726"/>
    <lineage>
        <taxon>Bacteria</taxon>
        <taxon>Bacillati</taxon>
        <taxon>Cyanobacteriota</taxon>
        <taxon>Cyanophyceae</taxon>
        <taxon>Acaryochloridales</taxon>
        <taxon>Acaryochloridaceae</taxon>
        <taxon>Acaryochloris</taxon>
    </lineage>
</organism>
<sequence>MLNTIKPTEQHILIGLGIWGSTVAIAGSLNWFTLLPLPSLSILVVVSLAMLLLLYYTIPAIYTYLASLNPRHLILFHLWRIGAGITFLYYGSQALLPRQFVINAGYGDLAVGLLVPLILIGQPSLQKYLVFHLLGQIDFAIAVGTGLTFTVLQVPLMENIATFPIVLIPLFGVPVTGASSIVAIDTLLKHRRELLHR</sequence>
<dbReference type="STRING" id="329726.AM1_3130"/>
<feature type="transmembrane region" description="Helical" evidence="1">
    <location>
        <begin position="163"/>
        <end position="188"/>
    </location>
</feature>
<accession>B0CEM1</accession>
<dbReference type="EMBL" id="CP000828">
    <property type="protein sequence ID" value="ABW28126.1"/>
    <property type="molecule type" value="Genomic_DNA"/>
</dbReference>
<evidence type="ECO:0000313" key="3">
    <source>
        <dbReference type="Proteomes" id="UP000000268"/>
    </source>
</evidence>
<protein>
    <submittedName>
        <fullName evidence="2">Uncharacterized protein</fullName>
    </submittedName>
</protein>